<dbReference type="AlphaFoldDB" id="A0A0C2TFT5"/>
<keyword evidence="2" id="KW-1185">Reference proteome</keyword>
<dbReference type="HOGENOM" id="CLU_2263060_0_0_1"/>
<evidence type="ECO:0000313" key="1">
    <source>
        <dbReference type="EMBL" id="KIL65729.1"/>
    </source>
</evidence>
<evidence type="ECO:0000313" key="2">
    <source>
        <dbReference type="Proteomes" id="UP000054549"/>
    </source>
</evidence>
<organism evidence="1 2">
    <name type="scientific">Amanita muscaria (strain Koide BX008)</name>
    <dbReference type="NCBI Taxonomy" id="946122"/>
    <lineage>
        <taxon>Eukaryota</taxon>
        <taxon>Fungi</taxon>
        <taxon>Dikarya</taxon>
        <taxon>Basidiomycota</taxon>
        <taxon>Agaricomycotina</taxon>
        <taxon>Agaricomycetes</taxon>
        <taxon>Agaricomycetidae</taxon>
        <taxon>Agaricales</taxon>
        <taxon>Pluteineae</taxon>
        <taxon>Amanitaceae</taxon>
        <taxon>Amanita</taxon>
    </lineage>
</organism>
<proteinExistence type="predicted"/>
<reference evidence="1 2" key="1">
    <citation type="submission" date="2014-04" db="EMBL/GenBank/DDBJ databases">
        <title>Evolutionary Origins and Diversification of the Mycorrhizal Mutualists.</title>
        <authorList>
            <consortium name="DOE Joint Genome Institute"/>
            <consortium name="Mycorrhizal Genomics Consortium"/>
            <person name="Kohler A."/>
            <person name="Kuo A."/>
            <person name="Nagy L.G."/>
            <person name="Floudas D."/>
            <person name="Copeland A."/>
            <person name="Barry K.W."/>
            <person name="Cichocki N."/>
            <person name="Veneault-Fourrey C."/>
            <person name="LaButti K."/>
            <person name="Lindquist E.A."/>
            <person name="Lipzen A."/>
            <person name="Lundell T."/>
            <person name="Morin E."/>
            <person name="Murat C."/>
            <person name="Riley R."/>
            <person name="Ohm R."/>
            <person name="Sun H."/>
            <person name="Tunlid A."/>
            <person name="Henrissat B."/>
            <person name="Grigoriev I.V."/>
            <person name="Hibbett D.S."/>
            <person name="Martin F."/>
        </authorList>
    </citation>
    <scope>NUCLEOTIDE SEQUENCE [LARGE SCALE GENOMIC DNA]</scope>
    <source>
        <strain evidence="1 2">Koide BX008</strain>
    </source>
</reference>
<accession>A0A0C2TFT5</accession>
<protein>
    <submittedName>
        <fullName evidence="1">Uncharacterized protein</fullName>
    </submittedName>
</protein>
<dbReference type="EMBL" id="KN818240">
    <property type="protein sequence ID" value="KIL65729.1"/>
    <property type="molecule type" value="Genomic_DNA"/>
</dbReference>
<sequence>MRSSTKNIKAHFKQCLDFKARSSPIDICSMEGADMNVRFARDDSPPWILVINKASFLNIDQFNTRQGLLSVMLGSTWYRRPTRSLKSQQTLILVEIITMIIAL</sequence>
<name>A0A0C2TFT5_AMAMK</name>
<gene>
    <name evidence="1" type="ORF">M378DRAFT_458597</name>
</gene>
<dbReference type="InParanoid" id="A0A0C2TFT5"/>
<dbReference type="Proteomes" id="UP000054549">
    <property type="component" value="Unassembled WGS sequence"/>
</dbReference>